<evidence type="ECO:0000256" key="6">
    <source>
        <dbReference type="ARBA" id="ARBA00022449"/>
    </source>
</evidence>
<dbReference type="PANTHER" id="PTHR43298:SF2">
    <property type="entry name" value="FMN_FAD EXPORTER YEEO-RELATED"/>
    <property type="match status" value="1"/>
</dbReference>
<dbReference type="CDD" id="cd13134">
    <property type="entry name" value="MATE_like_8"/>
    <property type="match status" value="1"/>
</dbReference>
<comment type="similarity">
    <text evidence="3">Belongs to the multi antimicrobial extrusion (MATE) (TC 2.A.66.1) family.</text>
</comment>
<dbReference type="InterPro" id="IPR048279">
    <property type="entry name" value="MdtK-like"/>
</dbReference>
<dbReference type="Pfam" id="PF01554">
    <property type="entry name" value="MatE"/>
    <property type="match status" value="2"/>
</dbReference>
<comment type="subcellular location">
    <subcellularLocation>
        <location evidence="2">Cell membrane</location>
        <topology evidence="2">Multi-pass membrane protein</topology>
    </subcellularLocation>
</comment>
<dbReference type="InterPro" id="IPR002528">
    <property type="entry name" value="MATE_fam"/>
</dbReference>
<comment type="caution">
    <text evidence="14">The sequence shown here is derived from an EMBL/GenBank/DDBJ whole genome shotgun (WGS) entry which is preliminary data.</text>
</comment>
<evidence type="ECO:0000256" key="8">
    <source>
        <dbReference type="ARBA" id="ARBA00022692"/>
    </source>
</evidence>
<organism evidence="14 15">
    <name type="scientific">Eisenbergiella tayi</name>
    <dbReference type="NCBI Taxonomy" id="1432052"/>
    <lineage>
        <taxon>Bacteria</taxon>
        <taxon>Bacillati</taxon>
        <taxon>Bacillota</taxon>
        <taxon>Clostridia</taxon>
        <taxon>Lachnospirales</taxon>
        <taxon>Lachnospiraceae</taxon>
        <taxon>Eisenbergiella</taxon>
    </lineage>
</organism>
<sequence>MLKKLLRTLFIKDRNFYIMVFQIAVPIAVQSLITTGVNMMDNLMISSLGETELSAVSLANQFVSLFQGSCMGIGMGASVLVSRYYGMREPNAVRKTVAIMMRLCIGIAGLFCLLTFLFPAQIMAVYTPDESIIRQGIIYLNWSILTYILTGLSLTATLVLRSVGKVQIPLFTSMGAFVINILFNYMFIFGKFGMPQMRVAGAAIGTLVARGFEFTIICGYLFLFDSKIGFRISHIWMKTGELWREYIRISIPVLVSDMIFMFGNSAVAMVIGRLGKSFVAANAVTVMTQQLSSVLTQGMAQAASIVTGYALGEGKKERAQRQGYALLGIGILFGIITAIVIFLISRPMIRAYQVTDETAAIAQQLMFAISLIVLFQAINNLMTKGTLRGGGDTKMLMLTDNIFLWMFSIPLGIIAGFVLHLPAFWIYIFLKIDQLIKAVWCIFRLRSGKWIKAIHTG</sequence>
<evidence type="ECO:0000256" key="2">
    <source>
        <dbReference type="ARBA" id="ARBA00004651"/>
    </source>
</evidence>
<evidence type="ECO:0000256" key="1">
    <source>
        <dbReference type="ARBA" id="ARBA00003408"/>
    </source>
</evidence>
<dbReference type="NCBIfam" id="TIGR00797">
    <property type="entry name" value="matE"/>
    <property type="match status" value="1"/>
</dbReference>
<feature type="transmembrane region" description="Helical" evidence="13">
    <location>
        <begin position="324"/>
        <end position="344"/>
    </location>
</feature>
<evidence type="ECO:0000256" key="12">
    <source>
        <dbReference type="ARBA" id="ARBA00031636"/>
    </source>
</evidence>
<dbReference type="AlphaFoldDB" id="A0A1E3A8C5"/>
<evidence type="ECO:0000256" key="13">
    <source>
        <dbReference type="SAM" id="Phobius"/>
    </source>
</evidence>
<protein>
    <recommendedName>
        <fullName evidence="4">Probable multidrug resistance protein NorM</fullName>
    </recommendedName>
    <alternativeName>
        <fullName evidence="12">Multidrug-efflux transporter</fullName>
    </alternativeName>
</protein>
<dbReference type="PIRSF" id="PIRSF006603">
    <property type="entry name" value="DinF"/>
    <property type="match status" value="1"/>
</dbReference>
<evidence type="ECO:0000256" key="9">
    <source>
        <dbReference type="ARBA" id="ARBA00022989"/>
    </source>
</evidence>
<feature type="transmembrane region" description="Helical" evidence="13">
    <location>
        <begin position="103"/>
        <end position="126"/>
    </location>
</feature>
<feature type="transmembrane region" description="Helical" evidence="13">
    <location>
        <begin position="138"/>
        <end position="161"/>
    </location>
</feature>
<feature type="transmembrane region" description="Helical" evidence="13">
    <location>
        <begin position="58"/>
        <end position="82"/>
    </location>
</feature>
<dbReference type="GO" id="GO:0015297">
    <property type="term" value="F:antiporter activity"/>
    <property type="evidence" value="ECO:0007669"/>
    <property type="project" value="UniProtKB-KW"/>
</dbReference>
<evidence type="ECO:0000256" key="10">
    <source>
        <dbReference type="ARBA" id="ARBA00023065"/>
    </source>
</evidence>
<feature type="transmembrane region" description="Helical" evidence="13">
    <location>
        <begin position="200"/>
        <end position="224"/>
    </location>
</feature>
<gene>
    <name evidence="14" type="primary">norM_5</name>
    <name evidence="14" type="ORF">BEH84_05800</name>
</gene>
<dbReference type="Proteomes" id="UP000095003">
    <property type="component" value="Unassembled WGS sequence"/>
</dbReference>
<keyword evidence="5" id="KW-0813">Transport</keyword>
<dbReference type="PATRIC" id="fig|1432052.3.peg.6411"/>
<proteinExistence type="inferred from homology"/>
<keyword evidence="8 13" id="KW-0812">Transmembrane</keyword>
<feature type="transmembrane region" description="Helical" evidence="13">
    <location>
        <begin position="364"/>
        <end position="382"/>
    </location>
</feature>
<comment type="function">
    <text evidence="1">Multidrug efflux pump.</text>
</comment>
<keyword evidence="10" id="KW-0406">Ion transport</keyword>
<evidence type="ECO:0000313" key="14">
    <source>
        <dbReference type="EMBL" id="ODM04737.1"/>
    </source>
</evidence>
<evidence type="ECO:0000256" key="3">
    <source>
        <dbReference type="ARBA" id="ARBA00010199"/>
    </source>
</evidence>
<dbReference type="RefSeq" id="WP_069159223.1">
    <property type="nucleotide sequence ID" value="NZ_DBFYTC010000114.1"/>
</dbReference>
<dbReference type="GO" id="GO:0005886">
    <property type="term" value="C:plasma membrane"/>
    <property type="evidence" value="ECO:0007669"/>
    <property type="project" value="UniProtKB-SubCell"/>
</dbReference>
<dbReference type="EMBL" id="MCGI01000007">
    <property type="protein sequence ID" value="ODM04737.1"/>
    <property type="molecule type" value="Genomic_DNA"/>
</dbReference>
<feature type="transmembrane region" description="Helical" evidence="13">
    <location>
        <begin position="402"/>
        <end position="419"/>
    </location>
</feature>
<dbReference type="GO" id="GO:0042910">
    <property type="term" value="F:xenobiotic transmembrane transporter activity"/>
    <property type="evidence" value="ECO:0007669"/>
    <property type="project" value="InterPro"/>
</dbReference>
<dbReference type="InterPro" id="IPR050222">
    <property type="entry name" value="MATE_MdtK"/>
</dbReference>
<evidence type="ECO:0000256" key="11">
    <source>
        <dbReference type="ARBA" id="ARBA00023136"/>
    </source>
</evidence>
<evidence type="ECO:0000256" key="4">
    <source>
        <dbReference type="ARBA" id="ARBA00020268"/>
    </source>
</evidence>
<reference evidence="14 15" key="1">
    <citation type="submission" date="2016-07" db="EMBL/GenBank/DDBJ databases">
        <title>Characterization of isolates of Eisenbergiella tayi derived from blood cultures, using whole genome sequencing.</title>
        <authorList>
            <person name="Burdz T."/>
            <person name="Wiebe D."/>
            <person name="Huynh C."/>
            <person name="Bernard K."/>
        </authorList>
    </citation>
    <scope>NUCLEOTIDE SEQUENCE [LARGE SCALE GENOMIC DNA]</scope>
    <source>
        <strain evidence="14 15">NML 120489</strain>
    </source>
</reference>
<keyword evidence="9 13" id="KW-1133">Transmembrane helix</keyword>
<name>A0A1E3A8C5_9FIRM</name>
<keyword evidence="6" id="KW-0050">Antiport</keyword>
<feature type="transmembrane region" description="Helical" evidence="13">
    <location>
        <begin position="168"/>
        <end position="188"/>
    </location>
</feature>
<dbReference type="PANTHER" id="PTHR43298">
    <property type="entry name" value="MULTIDRUG RESISTANCE PROTEIN NORM-RELATED"/>
    <property type="match status" value="1"/>
</dbReference>
<evidence type="ECO:0000256" key="5">
    <source>
        <dbReference type="ARBA" id="ARBA00022448"/>
    </source>
</evidence>
<dbReference type="GO" id="GO:0006811">
    <property type="term" value="P:monoatomic ion transport"/>
    <property type="evidence" value="ECO:0007669"/>
    <property type="project" value="UniProtKB-KW"/>
</dbReference>
<feature type="transmembrane region" description="Helical" evidence="13">
    <location>
        <begin position="16"/>
        <end position="38"/>
    </location>
</feature>
<keyword evidence="11 13" id="KW-0472">Membrane</keyword>
<evidence type="ECO:0000313" key="15">
    <source>
        <dbReference type="Proteomes" id="UP000095003"/>
    </source>
</evidence>
<keyword evidence="7" id="KW-1003">Cell membrane</keyword>
<accession>A0A1E3A8C5</accession>
<evidence type="ECO:0000256" key="7">
    <source>
        <dbReference type="ARBA" id="ARBA00022475"/>
    </source>
</evidence>